<dbReference type="Proteomes" id="UP000195331">
    <property type="component" value="Chromosome"/>
</dbReference>
<evidence type="ECO:0000259" key="6">
    <source>
        <dbReference type="Pfam" id="PF02656"/>
    </source>
</evidence>
<dbReference type="RefSeq" id="WP_087078557.1">
    <property type="nucleotide sequence ID" value="NZ_CP020809.1"/>
</dbReference>
<evidence type="ECO:0000313" key="8">
    <source>
        <dbReference type="Proteomes" id="UP000195331"/>
    </source>
</evidence>
<evidence type="ECO:0000256" key="5">
    <source>
        <dbReference type="SAM" id="Phobius"/>
    </source>
</evidence>
<dbReference type="InterPro" id="IPR003807">
    <property type="entry name" value="DUF202"/>
</dbReference>
<accession>A0A1Y0C7V0</accession>
<dbReference type="GO" id="GO:0012505">
    <property type="term" value="C:endomembrane system"/>
    <property type="evidence" value="ECO:0007669"/>
    <property type="project" value="UniProtKB-SubCell"/>
</dbReference>
<feature type="transmembrane region" description="Helical" evidence="5">
    <location>
        <begin position="43"/>
        <end position="63"/>
    </location>
</feature>
<evidence type="ECO:0000256" key="2">
    <source>
        <dbReference type="ARBA" id="ARBA00022692"/>
    </source>
</evidence>
<evidence type="ECO:0000256" key="3">
    <source>
        <dbReference type="ARBA" id="ARBA00022989"/>
    </source>
</evidence>
<feature type="transmembrane region" description="Helical" evidence="5">
    <location>
        <begin position="84"/>
        <end position="102"/>
    </location>
</feature>
<dbReference type="AlphaFoldDB" id="A0A1Y0C7V0"/>
<name>A0A1Y0C7V0_9MYCO</name>
<proteinExistence type="predicted"/>
<evidence type="ECO:0000313" key="7">
    <source>
        <dbReference type="EMBL" id="ART71154.1"/>
    </source>
</evidence>
<keyword evidence="2 5" id="KW-0812">Transmembrane</keyword>
<keyword evidence="3 5" id="KW-1133">Transmembrane helix</keyword>
<keyword evidence="4 5" id="KW-0472">Membrane</keyword>
<comment type="subcellular location">
    <subcellularLocation>
        <location evidence="1">Endomembrane system</location>
        <topology evidence="1">Multi-pass membrane protein</topology>
    </subcellularLocation>
</comment>
<dbReference type="KEGG" id="mdx:BTO20_23735"/>
<sequence>MRVFERGLQAERTSLSWTRTAFAVLGNGALLMLHDIQDHKAGFGLLAACVAVAVALLVYLVGLRRQRVLARDPLPGRITPSPDVYVVTVGVLILIVVSVLSLPL</sequence>
<organism evidence="7 8">
    <name type="scientific">Mycobacterium dioxanotrophicus</name>
    <dbReference type="NCBI Taxonomy" id="482462"/>
    <lineage>
        <taxon>Bacteria</taxon>
        <taxon>Bacillati</taxon>
        <taxon>Actinomycetota</taxon>
        <taxon>Actinomycetes</taxon>
        <taxon>Mycobacteriales</taxon>
        <taxon>Mycobacteriaceae</taxon>
        <taxon>Mycobacterium</taxon>
    </lineage>
</organism>
<dbReference type="EMBL" id="CP020809">
    <property type="protein sequence ID" value="ART71154.1"/>
    <property type="molecule type" value="Genomic_DNA"/>
</dbReference>
<protein>
    <recommendedName>
        <fullName evidence="6">DUF202 domain-containing protein</fullName>
    </recommendedName>
</protein>
<evidence type="ECO:0000256" key="4">
    <source>
        <dbReference type="ARBA" id="ARBA00023136"/>
    </source>
</evidence>
<gene>
    <name evidence="7" type="ORF">BTO20_23735</name>
</gene>
<dbReference type="OrthoDB" id="3701077at2"/>
<evidence type="ECO:0000256" key="1">
    <source>
        <dbReference type="ARBA" id="ARBA00004127"/>
    </source>
</evidence>
<dbReference type="Pfam" id="PF02656">
    <property type="entry name" value="DUF202"/>
    <property type="match status" value="1"/>
</dbReference>
<reference evidence="7 8" key="1">
    <citation type="submission" date="2017-04" db="EMBL/GenBank/DDBJ databases">
        <title>Whole Genome Sequence of 1,4-Dioxane Degrading Bacterium Mycobacterium dioxanotrophicus PH-06.</title>
        <authorList>
            <person name="He Y."/>
        </authorList>
    </citation>
    <scope>NUCLEOTIDE SEQUENCE [LARGE SCALE GENOMIC DNA]</scope>
    <source>
        <strain evidence="7 8">PH-06</strain>
    </source>
</reference>
<feature type="domain" description="DUF202" evidence="6">
    <location>
        <begin position="7"/>
        <end position="69"/>
    </location>
</feature>
<keyword evidence="8" id="KW-1185">Reference proteome</keyword>